<sequence length="168" mass="18715">MDSLLELHSFLGFYDAGLDLMQLDGTAAPELPMEKDVIFVCINYSRIGLQRSVHQTNAPANTPANLLFPLDALQLHIENALMPPEQDHPHQARNIVVVMFDHAMQLSLLDVLHVGDLRHMNGWARPNLCALIDLQQYCSRARTPAGLEFIAEALELPLNQRVSVNAAD</sequence>
<protein>
    <submittedName>
        <fullName evidence="1">Uncharacterized protein</fullName>
    </submittedName>
</protein>
<dbReference type="AlphaFoldDB" id="A0A8K0L336"/>
<dbReference type="EMBL" id="JAESVG020000003">
    <property type="protein sequence ID" value="KAG8629036.1"/>
    <property type="molecule type" value="Genomic_DNA"/>
</dbReference>
<keyword evidence="2" id="KW-1185">Reference proteome</keyword>
<dbReference type="Proteomes" id="UP000809789">
    <property type="component" value="Unassembled WGS sequence"/>
</dbReference>
<name>A0A8K0L336_9PEZI</name>
<gene>
    <name evidence="1" type="ORF">KVT40_002901</name>
</gene>
<evidence type="ECO:0000313" key="2">
    <source>
        <dbReference type="Proteomes" id="UP000809789"/>
    </source>
</evidence>
<proteinExistence type="predicted"/>
<evidence type="ECO:0000313" key="1">
    <source>
        <dbReference type="EMBL" id="KAG8629036.1"/>
    </source>
</evidence>
<accession>A0A8K0L336</accession>
<comment type="caution">
    <text evidence="1">The sequence shown here is derived from an EMBL/GenBank/DDBJ whole genome shotgun (WGS) entry which is preliminary data.</text>
</comment>
<organism evidence="1 2">
    <name type="scientific">Elsinoe batatas</name>
    <dbReference type="NCBI Taxonomy" id="2601811"/>
    <lineage>
        <taxon>Eukaryota</taxon>
        <taxon>Fungi</taxon>
        <taxon>Dikarya</taxon>
        <taxon>Ascomycota</taxon>
        <taxon>Pezizomycotina</taxon>
        <taxon>Dothideomycetes</taxon>
        <taxon>Dothideomycetidae</taxon>
        <taxon>Myriangiales</taxon>
        <taxon>Elsinoaceae</taxon>
        <taxon>Elsinoe</taxon>
    </lineage>
</organism>
<reference evidence="1" key="1">
    <citation type="submission" date="2021-07" db="EMBL/GenBank/DDBJ databases">
        <title>Elsinoe batatas strain:CRI-CJ2 Genome sequencing and assembly.</title>
        <authorList>
            <person name="Huang L."/>
        </authorList>
    </citation>
    <scope>NUCLEOTIDE SEQUENCE</scope>
    <source>
        <strain evidence="1">CRI-CJ2</strain>
    </source>
</reference>